<dbReference type="GO" id="GO:0008270">
    <property type="term" value="F:zinc ion binding"/>
    <property type="evidence" value="ECO:0007669"/>
    <property type="project" value="UniProtKB-KW"/>
</dbReference>
<evidence type="ECO:0000256" key="16">
    <source>
        <dbReference type="ARBA" id="ARBA00042156"/>
    </source>
</evidence>
<dbReference type="InterPro" id="IPR041102">
    <property type="entry name" value="UvrA_inter"/>
</dbReference>
<reference evidence="19" key="1">
    <citation type="submission" date="2024-07" db="EMBL/GenBank/DDBJ databases">
        <title>Complete genome sequence of Verrucomicrobiaceae bacterium NT6N.</title>
        <authorList>
            <person name="Huang C."/>
            <person name="Takami H."/>
            <person name="Hamasaki K."/>
        </authorList>
    </citation>
    <scope>NUCLEOTIDE SEQUENCE</scope>
    <source>
        <strain evidence="19">NT6N</strain>
    </source>
</reference>
<dbReference type="Pfam" id="PF17755">
    <property type="entry name" value="UvrA_DNA-bind"/>
    <property type="match status" value="1"/>
</dbReference>
<feature type="region of interest" description="Disordered" evidence="17">
    <location>
        <begin position="933"/>
        <end position="954"/>
    </location>
</feature>
<evidence type="ECO:0000313" key="19">
    <source>
        <dbReference type="EMBL" id="BDS05104.1"/>
    </source>
</evidence>
<dbReference type="SMART" id="SM00382">
    <property type="entry name" value="AAA"/>
    <property type="match status" value="2"/>
</dbReference>
<dbReference type="NCBIfam" id="NF001503">
    <property type="entry name" value="PRK00349.1"/>
    <property type="match status" value="1"/>
</dbReference>
<name>A0AAT9FGK7_9BACT</name>
<accession>A0AAT9FGK7</accession>
<keyword evidence="13" id="KW-0234">DNA repair</keyword>
<keyword evidence="8" id="KW-0863">Zinc-finger</keyword>
<evidence type="ECO:0000256" key="8">
    <source>
        <dbReference type="ARBA" id="ARBA00022771"/>
    </source>
</evidence>
<sequence length="954" mass="103971">MQEIVIKGARQHNLKGIDVKIPKEKLVVITGPSGSGKSSLAFHTLYAEGQRRYVESLSSYARQFLDQFDKPDVDSIEGLSPAIAIEQRTGGMNPRSTIATATEIYDYLRILYAAIGVPHDPATGERLVKMTGKDIIDALSSRPEGTKVVLLAPVPKEEAGDVASLLENLQRQGFVRLRVNGTMLELDEAASQWPKRVKNLEVVVDRLVVRENSMSRLADSVETALRICGSQAIAEVMEPDANDWEEVSFLTSYRNPSTGFELPALSPKHFSFNAQSGACPVCHGLGTEMSCDPNLIVPDPSKSLNDNAVVIWKSNKRKKSWQGKKMEALAKQLGADLDAPFSSLSDSFKHALFYGTDGKEIEVIWEKDGFSRPMVQPFEGLCRTVERFSRESKSNAVRRSMSRFMTSRKCEKCHGRRLKPEMLAVTLESANDIGERELGIDRLCALSVEDALPWLRDLILPDDRGPALKGVLVEAVRRLQFLQDVGLSYLTLDRGSNTLSGGEAQRIRLATQIGAGLSGVVYVLDEPSIGLHCADNARLIEALKRLRDIGNTVVVVEHDEDTIRAADWLIDIGPGAGTRGGELLAEGTPADVAKQKKSITGQWLKKGADIDFETSRLSLSKSTGELLIRNARAHNLQGIDVTIPLGLMVSVTGASGSGKSTLIDGILRRALSRHFYRSTAAPGAHDGIDGIDQLEKVVVVDQKPLGRSPRSNPATYTGALDHIRALFAKLPLARQRGYNAGRFSFNIKGGRCEKCQGDGAIRIDMHFLNDAYVPCDSCGGKRYNRETLEITYKGRNISEVLDMTAEEAAAFFANVPKLNTILSALCDVGLGYVTLGQPANTLSGGEAQRVKLADELSRPNSGHCLYLLDEPTTGLHFNDVQVLLGVLTRLRDAGNSLVIVEHNLDVIRASDWIIDLGPGGGRHGGTVVASGTPEQVAKNKKSLTGQWLKQGDRK</sequence>
<evidence type="ECO:0000256" key="9">
    <source>
        <dbReference type="ARBA" id="ARBA00022833"/>
    </source>
</evidence>
<keyword evidence="5" id="KW-0547">Nucleotide-binding</keyword>
<dbReference type="GO" id="GO:0006289">
    <property type="term" value="P:nucleotide-excision repair"/>
    <property type="evidence" value="ECO:0007669"/>
    <property type="project" value="InterPro"/>
</dbReference>
<dbReference type="GO" id="GO:0009380">
    <property type="term" value="C:excinuclease repair complex"/>
    <property type="evidence" value="ECO:0007669"/>
    <property type="project" value="InterPro"/>
</dbReference>
<gene>
    <name evidence="19" type="primary">uvrA</name>
    <name evidence="19" type="ORF">NT6N_01440</name>
</gene>
<dbReference type="Gene3D" id="3.40.50.300">
    <property type="entry name" value="P-loop containing nucleotide triphosphate hydrolases"/>
    <property type="match status" value="3"/>
</dbReference>
<keyword evidence="7" id="KW-0228">DNA excision</keyword>
<dbReference type="GO" id="GO:0004518">
    <property type="term" value="F:nuclease activity"/>
    <property type="evidence" value="ECO:0007669"/>
    <property type="project" value="UniProtKB-KW"/>
</dbReference>
<dbReference type="GO" id="GO:0005524">
    <property type="term" value="F:ATP binding"/>
    <property type="evidence" value="ECO:0007669"/>
    <property type="project" value="UniProtKB-KW"/>
</dbReference>
<evidence type="ECO:0000256" key="12">
    <source>
        <dbReference type="ARBA" id="ARBA00023125"/>
    </source>
</evidence>
<dbReference type="PROSITE" id="PS50893">
    <property type="entry name" value="ABC_TRANSPORTER_2"/>
    <property type="match status" value="1"/>
</dbReference>
<dbReference type="GO" id="GO:0016887">
    <property type="term" value="F:ATP hydrolysis activity"/>
    <property type="evidence" value="ECO:0007669"/>
    <property type="project" value="InterPro"/>
</dbReference>
<evidence type="ECO:0000256" key="13">
    <source>
        <dbReference type="ARBA" id="ARBA00023204"/>
    </source>
</evidence>
<feature type="domain" description="ABC transporter" evidence="18">
    <location>
        <begin position="614"/>
        <end position="943"/>
    </location>
</feature>
<keyword evidence="4" id="KW-0677">Repeat</keyword>
<comment type="similarity">
    <text evidence="14">Belongs to the ABC transporter superfamily. UvrA family.</text>
</comment>
<dbReference type="Pfam" id="PF17760">
    <property type="entry name" value="UvrA_inter"/>
    <property type="match status" value="1"/>
</dbReference>
<dbReference type="KEGG" id="osu:NT6N_01440"/>
<dbReference type="EMBL" id="AP026866">
    <property type="protein sequence ID" value="BDS05104.1"/>
    <property type="molecule type" value="Genomic_DNA"/>
</dbReference>
<evidence type="ECO:0000256" key="7">
    <source>
        <dbReference type="ARBA" id="ARBA00022769"/>
    </source>
</evidence>
<evidence type="ECO:0000256" key="14">
    <source>
        <dbReference type="ARBA" id="ARBA00038000"/>
    </source>
</evidence>
<dbReference type="InterPro" id="IPR003439">
    <property type="entry name" value="ABC_transporter-like_ATP-bd"/>
</dbReference>
<keyword evidence="10" id="KW-0067">ATP-binding</keyword>
<dbReference type="Gene3D" id="3.30.190.20">
    <property type="match status" value="1"/>
</dbReference>
<keyword evidence="2" id="KW-0963">Cytoplasm</keyword>
<evidence type="ECO:0000256" key="1">
    <source>
        <dbReference type="ARBA" id="ARBA00004496"/>
    </source>
</evidence>
<dbReference type="Gene3D" id="1.20.1580.10">
    <property type="entry name" value="ABC transporter ATPase like domain"/>
    <property type="match status" value="3"/>
</dbReference>
<dbReference type="InterPro" id="IPR041552">
    <property type="entry name" value="UvrA_DNA-bd"/>
</dbReference>
<dbReference type="GO" id="GO:0003677">
    <property type="term" value="F:DNA binding"/>
    <property type="evidence" value="ECO:0007669"/>
    <property type="project" value="UniProtKB-KW"/>
</dbReference>
<dbReference type="SUPFAM" id="SSF52540">
    <property type="entry name" value="P-loop containing nucleoside triphosphate hydrolases"/>
    <property type="match status" value="2"/>
</dbReference>
<evidence type="ECO:0000256" key="6">
    <source>
        <dbReference type="ARBA" id="ARBA00022763"/>
    </source>
</evidence>
<evidence type="ECO:0000256" key="17">
    <source>
        <dbReference type="SAM" id="MobiDB-lite"/>
    </source>
</evidence>
<keyword evidence="11" id="KW-0267">Excision nuclease</keyword>
<dbReference type="AlphaFoldDB" id="A0AAT9FGK7"/>
<organism evidence="19">
    <name type="scientific">Oceaniferula spumae</name>
    <dbReference type="NCBI Taxonomy" id="2979115"/>
    <lineage>
        <taxon>Bacteria</taxon>
        <taxon>Pseudomonadati</taxon>
        <taxon>Verrucomicrobiota</taxon>
        <taxon>Verrucomicrobiia</taxon>
        <taxon>Verrucomicrobiales</taxon>
        <taxon>Verrucomicrobiaceae</taxon>
        <taxon>Oceaniferula</taxon>
    </lineage>
</organism>
<evidence type="ECO:0000256" key="10">
    <source>
        <dbReference type="ARBA" id="ARBA00022840"/>
    </source>
</evidence>
<evidence type="ECO:0000256" key="15">
    <source>
        <dbReference type="ARBA" id="ARBA00039316"/>
    </source>
</evidence>
<dbReference type="FunFam" id="1.20.1580.10:FF:000002">
    <property type="entry name" value="UvrABC system protein A"/>
    <property type="match status" value="1"/>
</dbReference>
<evidence type="ECO:0000259" key="18">
    <source>
        <dbReference type="PROSITE" id="PS50893"/>
    </source>
</evidence>
<keyword evidence="9" id="KW-0862">Zinc</keyword>
<keyword evidence="3" id="KW-0479">Metal-binding</keyword>
<evidence type="ECO:0000256" key="4">
    <source>
        <dbReference type="ARBA" id="ARBA00022737"/>
    </source>
</evidence>
<dbReference type="NCBIfam" id="TIGR00630">
    <property type="entry name" value="uvra"/>
    <property type="match status" value="1"/>
</dbReference>
<evidence type="ECO:0000256" key="3">
    <source>
        <dbReference type="ARBA" id="ARBA00022723"/>
    </source>
</evidence>
<dbReference type="Gene3D" id="1.10.8.280">
    <property type="entry name" value="ABC transporter ATPase domain-like"/>
    <property type="match status" value="1"/>
</dbReference>
<dbReference type="InterPro" id="IPR027417">
    <property type="entry name" value="P-loop_NTPase"/>
</dbReference>
<dbReference type="InterPro" id="IPR017871">
    <property type="entry name" value="ABC_transporter-like_CS"/>
</dbReference>
<protein>
    <recommendedName>
        <fullName evidence="15">UvrABC system protein A</fullName>
    </recommendedName>
    <alternativeName>
        <fullName evidence="16">Excinuclease ABC subunit A</fullName>
    </alternativeName>
</protein>
<evidence type="ECO:0000256" key="5">
    <source>
        <dbReference type="ARBA" id="ARBA00022741"/>
    </source>
</evidence>
<dbReference type="PANTHER" id="PTHR43152:SF3">
    <property type="entry name" value="UVRABC SYSTEM PROTEIN A"/>
    <property type="match status" value="1"/>
</dbReference>
<dbReference type="PANTHER" id="PTHR43152">
    <property type="entry name" value="UVRABC SYSTEM PROTEIN A"/>
    <property type="match status" value="1"/>
</dbReference>
<dbReference type="InterPro" id="IPR003593">
    <property type="entry name" value="AAA+_ATPase"/>
</dbReference>
<keyword evidence="12" id="KW-0238">DNA-binding</keyword>
<dbReference type="PROSITE" id="PS00211">
    <property type="entry name" value="ABC_TRANSPORTER_1"/>
    <property type="match status" value="2"/>
</dbReference>
<proteinExistence type="inferred from homology"/>
<keyword evidence="6" id="KW-0227">DNA damage</keyword>
<evidence type="ECO:0000256" key="11">
    <source>
        <dbReference type="ARBA" id="ARBA00022881"/>
    </source>
</evidence>
<dbReference type="GO" id="GO:0005737">
    <property type="term" value="C:cytoplasm"/>
    <property type="evidence" value="ECO:0007669"/>
    <property type="project" value="UniProtKB-SubCell"/>
</dbReference>
<comment type="subcellular location">
    <subcellularLocation>
        <location evidence="1">Cytoplasm</location>
    </subcellularLocation>
</comment>
<dbReference type="InterPro" id="IPR004602">
    <property type="entry name" value="UvrA"/>
</dbReference>
<dbReference type="FunFam" id="3.40.50.300:FF:000028">
    <property type="entry name" value="UvrABC system protein A"/>
    <property type="match status" value="1"/>
</dbReference>
<dbReference type="FunFam" id="3.40.50.300:FF:000272">
    <property type="entry name" value="UvrABC system protein A"/>
    <property type="match status" value="1"/>
</dbReference>
<evidence type="ECO:0000256" key="2">
    <source>
        <dbReference type="ARBA" id="ARBA00022490"/>
    </source>
</evidence>